<comment type="caution">
    <text evidence="1">The sequence shown here is derived from an EMBL/GenBank/DDBJ whole genome shotgun (WGS) entry which is preliminary data.</text>
</comment>
<dbReference type="EMBL" id="CM064436">
    <property type="protein sequence ID" value="KAK3439810.1"/>
    <property type="molecule type" value="Genomic_DNA"/>
</dbReference>
<accession>A0ACC3LLK8</accession>
<sequence length="550" mass="62902">MDQALFVPAKSKAEEEVTQGSYICLFGGEDLEWIRKLIATAKEVANIAGIMLGMVYVGKSNSKQGVQRTAATITSEELSYCWNDPMFFWLFWARLESMFHSEVHLGMSIENDPLLHVIQTILNFDRSNKRWAVFCQSVGPDMVAAEGNIVLESIEEFDKWEDDANQNGFLKALFDRLIQKHLIRLFDEIHLDNLTILKHLIYAKDDIQPLVDVLRKKTVLLLISDLNISFEDMVLLDQIYRESRARPENQFEIVWLPIVDIDPKSAAWDMTHQQIFETLQSIMPWYTVHHPSILEPAVTKYIREEWHFSKSIIIVALDPQGRLASPNALHMIRIWGNLAFPFAKEREEALWRKERWTLKLIIGGLDDRTIKEWVTQGSSICLFGSEDLEWIRKFTATAKQAAKTDGITLEMVYVGKSDSKERVQSIAAMITSEKLSYCWNDPTFFWLFWARLESILHSKAHYGITGNDPVIDEIRKIRTYDRTAQGWAILCQGAGMEMGTARSDIALLDSNGVHPSNRLITPGSGVNSPDRIVCAECGEEMGTIYRCCNE</sequence>
<reference evidence="1 2" key="1">
    <citation type="journal article" date="2014" name="Nature">
        <title>The genome of Eucalyptus grandis.</title>
        <authorList>
            <person name="Myburg A.A."/>
            <person name="Grattapaglia D."/>
            <person name="Tuskan G.A."/>
            <person name="Hellsten U."/>
            <person name="Hayes R.D."/>
            <person name="Grimwood J."/>
            <person name="Jenkins J."/>
            <person name="Lindquist E."/>
            <person name="Tice H."/>
            <person name="Bauer D."/>
            <person name="Goodstein D.M."/>
            <person name="Dubchak I."/>
            <person name="Poliakov A."/>
            <person name="Mizrachi E."/>
            <person name="Kullan A.R."/>
            <person name="Hussey S.G."/>
            <person name="Pinard D."/>
            <person name="van der Merwe K."/>
            <person name="Singh P."/>
            <person name="van Jaarsveld I."/>
            <person name="Silva-Junior O.B."/>
            <person name="Togawa R.C."/>
            <person name="Pappas M.R."/>
            <person name="Faria D.A."/>
            <person name="Sansaloni C.P."/>
            <person name="Petroli C.D."/>
            <person name="Yang X."/>
            <person name="Ranjan P."/>
            <person name="Tschaplinski T.J."/>
            <person name="Ye C.Y."/>
            <person name="Li T."/>
            <person name="Sterck L."/>
            <person name="Vanneste K."/>
            <person name="Murat F."/>
            <person name="Soler M."/>
            <person name="Clemente H.S."/>
            <person name="Saidi N."/>
            <person name="Cassan-Wang H."/>
            <person name="Dunand C."/>
            <person name="Hefer C.A."/>
            <person name="Bornberg-Bauer E."/>
            <person name="Kersting A.R."/>
            <person name="Vining K."/>
            <person name="Amarasinghe V."/>
            <person name="Ranik M."/>
            <person name="Naithani S."/>
            <person name="Elser J."/>
            <person name="Boyd A.E."/>
            <person name="Liston A."/>
            <person name="Spatafora J.W."/>
            <person name="Dharmwardhana P."/>
            <person name="Raja R."/>
            <person name="Sullivan C."/>
            <person name="Romanel E."/>
            <person name="Alves-Ferreira M."/>
            <person name="Kulheim C."/>
            <person name="Foley W."/>
            <person name="Carocha V."/>
            <person name="Paiva J."/>
            <person name="Kudrna D."/>
            <person name="Brommonschenkel S.H."/>
            <person name="Pasquali G."/>
            <person name="Byrne M."/>
            <person name="Rigault P."/>
            <person name="Tibbits J."/>
            <person name="Spokevicius A."/>
            <person name="Jones R.C."/>
            <person name="Steane D.A."/>
            <person name="Vaillancourt R.E."/>
            <person name="Potts B.M."/>
            <person name="Joubert F."/>
            <person name="Barry K."/>
            <person name="Pappas G.J."/>
            <person name="Strauss S.H."/>
            <person name="Jaiswal P."/>
            <person name="Grima-Pettenati J."/>
            <person name="Salse J."/>
            <person name="Van de Peer Y."/>
            <person name="Rokhsar D.S."/>
            <person name="Schmutz J."/>
        </authorList>
    </citation>
    <scope>NUCLEOTIDE SEQUENCE [LARGE SCALE GENOMIC DNA]</scope>
    <source>
        <strain evidence="2">cv. BRASUZ1</strain>
        <tissue evidence="1">Leaf extractions</tissue>
    </source>
</reference>
<evidence type="ECO:0000313" key="2">
    <source>
        <dbReference type="Proteomes" id="UP000030711"/>
    </source>
</evidence>
<organism evidence="1 2">
    <name type="scientific">Eucalyptus grandis</name>
    <name type="common">Flooded gum</name>
    <dbReference type="NCBI Taxonomy" id="71139"/>
    <lineage>
        <taxon>Eukaryota</taxon>
        <taxon>Viridiplantae</taxon>
        <taxon>Streptophyta</taxon>
        <taxon>Embryophyta</taxon>
        <taxon>Tracheophyta</taxon>
        <taxon>Spermatophyta</taxon>
        <taxon>Magnoliopsida</taxon>
        <taxon>eudicotyledons</taxon>
        <taxon>Gunneridae</taxon>
        <taxon>Pentapetalae</taxon>
        <taxon>rosids</taxon>
        <taxon>malvids</taxon>
        <taxon>Myrtales</taxon>
        <taxon>Myrtaceae</taxon>
        <taxon>Myrtoideae</taxon>
        <taxon>Eucalypteae</taxon>
        <taxon>Eucalyptus</taxon>
    </lineage>
</organism>
<proteinExistence type="predicted"/>
<name>A0ACC3LLK8_EUCGR</name>
<dbReference type="Proteomes" id="UP000030711">
    <property type="component" value="Chromosome 2"/>
</dbReference>
<gene>
    <name evidence="1" type="ORF">EUGRSUZ_B00151</name>
</gene>
<keyword evidence="2" id="KW-1185">Reference proteome</keyword>
<protein>
    <submittedName>
        <fullName evidence="1">Uncharacterized protein</fullName>
    </submittedName>
</protein>
<evidence type="ECO:0000313" key="1">
    <source>
        <dbReference type="EMBL" id="KAK3439810.1"/>
    </source>
</evidence>